<evidence type="ECO:0000259" key="10">
    <source>
        <dbReference type="Pfam" id="PF19310"/>
    </source>
</evidence>
<evidence type="ECO:0000256" key="4">
    <source>
        <dbReference type="ARBA" id="ARBA00022801"/>
    </source>
</evidence>
<comment type="cofactor">
    <cofactor evidence="7">
        <name>Zn(2+)</name>
        <dbReference type="ChEBI" id="CHEBI:29105"/>
    </cofactor>
    <text evidence="7">Binds 1 zinc ion.</text>
</comment>
<keyword evidence="4 7" id="KW-0378">Hydrolase</keyword>
<evidence type="ECO:0000256" key="5">
    <source>
        <dbReference type="ARBA" id="ARBA00022833"/>
    </source>
</evidence>
<dbReference type="Pfam" id="PF01432">
    <property type="entry name" value="Peptidase_M3"/>
    <property type="match status" value="1"/>
</dbReference>
<reference evidence="11" key="1">
    <citation type="submission" date="2022-11" db="EMBL/GenBank/DDBJ databases">
        <authorList>
            <person name="Hyden B.L."/>
            <person name="Feng K."/>
            <person name="Yates T."/>
            <person name="Jawdy S."/>
            <person name="Smart L.B."/>
            <person name="Muchero W."/>
        </authorList>
    </citation>
    <scope>NUCLEOTIDE SEQUENCE</scope>
    <source>
        <tissue evidence="11">Shoot tip</tissue>
    </source>
</reference>
<dbReference type="GO" id="GO:0004222">
    <property type="term" value="F:metalloendopeptidase activity"/>
    <property type="evidence" value="ECO:0007669"/>
    <property type="project" value="InterPro"/>
</dbReference>
<evidence type="ECO:0000313" key="11">
    <source>
        <dbReference type="EMBL" id="KAJ6678844.1"/>
    </source>
</evidence>
<dbReference type="SUPFAM" id="SSF55486">
    <property type="entry name" value="Metalloproteases ('zincins'), catalytic domain"/>
    <property type="match status" value="1"/>
</dbReference>
<dbReference type="Proteomes" id="UP001151529">
    <property type="component" value="Chromosome 7"/>
</dbReference>
<dbReference type="AlphaFoldDB" id="A0A9Q0SIB4"/>
<evidence type="ECO:0000256" key="3">
    <source>
        <dbReference type="ARBA" id="ARBA00022723"/>
    </source>
</evidence>
<dbReference type="PANTHER" id="PTHR11804:SF83">
    <property type="entry name" value="LD37516P"/>
    <property type="match status" value="1"/>
</dbReference>
<dbReference type="PANTHER" id="PTHR11804">
    <property type="entry name" value="PROTEASE M3 THIMET OLIGOPEPTIDASE-RELATED"/>
    <property type="match status" value="1"/>
</dbReference>
<dbReference type="GO" id="GO:0006518">
    <property type="term" value="P:peptide metabolic process"/>
    <property type="evidence" value="ECO:0007669"/>
    <property type="project" value="TreeGrafter"/>
</dbReference>
<dbReference type="Gene3D" id="1.10.1370.10">
    <property type="entry name" value="Neurolysin, domain 3"/>
    <property type="match status" value="1"/>
</dbReference>
<keyword evidence="2 7" id="KW-0645">Protease</keyword>
<organism evidence="11 12">
    <name type="scientific">Salix viminalis</name>
    <name type="common">Common osier</name>
    <name type="synonym">Basket willow</name>
    <dbReference type="NCBI Taxonomy" id="40686"/>
    <lineage>
        <taxon>Eukaryota</taxon>
        <taxon>Viridiplantae</taxon>
        <taxon>Streptophyta</taxon>
        <taxon>Embryophyta</taxon>
        <taxon>Tracheophyta</taxon>
        <taxon>Spermatophyta</taxon>
        <taxon>Magnoliopsida</taxon>
        <taxon>eudicotyledons</taxon>
        <taxon>Gunneridae</taxon>
        <taxon>Pentapetalae</taxon>
        <taxon>rosids</taxon>
        <taxon>fabids</taxon>
        <taxon>Malpighiales</taxon>
        <taxon>Salicaceae</taxon>
        <taxon>Saliceae</taxon>
        <taxon>Salix</taxon>
    </lineage>
</organism>
<reference evidence="11" key="2">
    <citation type="journal article" date="2023" name="Int. J. Mol. Sci.">
        <title>De Novo Assembly and Annotation of 11 Diverse Shrub Willow (Salix) Genomes Reveals Novel Gene Organization in Sex-Linked Regions.</title>
        <authorList>
            <person name="Hyden B."/>
            <person name="Feng K."/>
            <person name="Yates T.B."/>
            <person name="Jawdy S."/>
            <person name="Cereghino C."/>
            <person name="Smart L.B."/>
            <person name="Muchero W."/>
        </authorList>
    </citation>
    <scope>NUCLEOTIDE SEQUENCE [LARGE SCALE GENOMIC DNA]</scope>
    <source>
        <tissue evidence="11">Shoot tip</tissue>
    </source>
</reference>
<dbReference type="InterPro" id="IPR024080">
    <property type="entry name" value="Neurolysin/TOP_N"/>
</dbReference>
<feature type="domain" description="Oligopeptidase A N-terminal" evidence="10">
    <location>
        <begin position="32"/>
        <end position="154"/>
    </location>
</feature>
<dbReference type="GO" id="GO:0009507">
    <property type="term" value="C:chloroplast"/>
    <property type="evidence" value="ECO:0007669"/>
    <property type="project" value="TreeGrafter"/>
</dbReference>
<name>A0A9Q0SIB4_SALVM</name>
<dbReference type="OrthoDB" id="534666at2759"/>
<evidence type="ECO:0000259" key="9">
    <source>
        <dbReference type="Pfam" id="PF01432"/>
    </source>
</evidence>
<gene>
    <name evidence="11" type="ORF">OIU85_009319</name>
</gene>
<evidence type="ECO:0000256" key="1">
    <source>
        <dbReference type="ARBA" id="ARBA00006040"/>
    </source>
</evidence>
<comment type="similarity">
    <text evidence="1 7">Belongs to the peptidase M3 family.</text>
</comment>
<accession>A0A9Q0SIB4</accession>
<dbReference type="InterPro" id="IPR045666">
    <property type="entry name" value="OpdA_N"/>
</dbReference>
<keyword evidence="3 7" id="KW-0479">Metal-binding</keyword>
<keyword evidence="12" id="KW-1185">Reference proteome</keyword>
<feature type="domain" description="Peptidase M3A/M3B catalytic" evidence="9">
    <location>
        <begin position="234"/>
        <end position="312"/>
    </location>
</feature>
<dbReference type="Pfam" id="PF19310">
    <property type="entry name" value="TOP_N"/>
    <property type="match status" value="1"/>
</dbReference>
<evidence type="ECO:0000256" key="6">
    <source>
        <dbReference type="ARBA" id="ARBA00023049"/>
    </source>
</evidence>
<proteinExistence type="inferred from homology"/>
<evidence type="ECO:0000256" key="7">
    <source>
        <dbReference type="RuleBase" id="RU003435"/>
    </source>
</evidence>
<evidence type="ECO:0000256" key="8">
    <source>
        <dbReference type="SAM" id="Coils"/>
    </source>
</evidence>
<dbReference type="InterPro" id="IPR045090">
    <property type="entry name" value="Pept_M3A_M3B"/>
</dbReference>
<protein>
    <submittedName>
        <fullName evidence="11">CYTOSOLIC OLIGOPEPTIDASE A-RELATED</fullName>
    </submittedName>
</protein>
<evidence type="ECO:0000313" key="12">
    <source>
        <dbReference type="Proteomes" id="UP001151529"/>
    </source>
</evidence>
<dbReference type="GO" id="GO:0006508">
    <property type="term" value="P:proteolysis"/>
    <property type="evidence" value="ECO:0007669"/>
    <property type="project" value="UniProtKB-KW"/>
</dbReference>
<dbReference type="InterPro" id="IPR024077">
    <property type="entry name" value="Neurolysin/TOP_dom2"/>
</dbReference>
<dbReference type="Gene3D" id="1.20.1050.40">
    <property type="entry name" value="Endopeptidase. Chain P, domain 1"/>
    <property type="match status" value="1"/>
</dbReference>
<keyword evidence="6 7" id="KW-0482">Metalloprotease</keyword>
<keyword evidence="8" id="KW-0175">Coiled coil</keyword>
<keyword evidence="5 7" id="KW-0862">Zinc</keyword>
<dbReference type="EMBL" id="JAPFFL010000014">
    <property type="protein sequence ID" value="KAJ6678844.1"/>
    <property type="molecule type" value="Genomic_DNA"/>
</dbReference>
<sequence length="366" mass="41310">MATIVDEPNPLLQDFEFPPFDVVEDKHVRPGIRTLLKNLESDLEELERTVEPSWPKLVEPLEKITDQLTIVWSMINHLKAVKDSPELRAAIEEVQPEKVKFLLRLGQSKPIYDAFKAIQDSPQWSSLSDAQRRIVESQIKEAVLSGVALDDDKREQFNKIEQELERLSQKFEENVLDATKKFEKLITDKKDIEGLPATSLGLAAQTAASRGHADATAENGPWIITLDAPSFMSVMQHATNRGLREEIYRAYVTRASSGDLNNTAIIDEILKLRMEKAKLLNYNNYAEVSMATKMATVEKAEELLEKLRVASWDAAVQVTTHLFSSMSSASSIRAIIKNLPCLQYFPLYYFHHNANTNLLLSVPSSS</sequence>
<evidence type="ECO:0000256" key="2">
    <source>
        <dbReference type="ARBA" id="ARBA00022670"/>
    </source>
</evidence>
<comment type="caution">
    <text evidence="11">The sequence shown here is derived from an EMBL/GenBank/DDBJ whole genome shotgun (WGS) entry which is preliminary data.</text>
</comment>
<feature type="coiled-coil region" evidence="8">
    <location>
        <begin position="150"/>
        <end position="181"/>
    </location>
</feature>
<dbReference type="GO" id="GO:0046872">
    <property type="term" value="F:metal ion binding"/>
    <property type="evidence" value="ECO:0007669"/>
    <property type="project" value="UniProtKB-UniRule"/>
</dbReference>
<dbReference type="InterPro" id="IPR001567">
    <property type="entry name" value="Pept_M3A_M3B_dom"/>
</dbReference>